<evidence type="ECO:0000313" key="9">
    <source>
        <dbReference type="EMBL" id="PPJ50812.1"/>
    </source>
</evidence>
<protein>
    <recommendedName>
        <fullName evidence="8">Rhodopsin domain-containing protein</fullName>
    </recommendedName>
</protein>
<gene>
    <name evidence="9" type="ORF">CBER1_06482</name>
</gene>
<dbReference type="EMBL" id="PNEN01001775">
    <property type="protein sequence ID" value="PPJ50812.1"/>
    <property type="molecule type" value="Genomic_DNA"/>
</dbReference>
<keyword evidence="10" id="KW-1185">Reference proteome</keyword>
<reference evidence="10" key="1">
    <citation type="journal article" date="2017" name="bioRxiv">
        <title>Conservation of a gene cluster reveals novel cercosporin biosynthetic mechanisms and extends production to the genus Colletotrichum.</title>
        <authorList>
            <person name="de Jonge R."/>
            <person name="Ebert M.K."/>
            <person name="Huitt-Roehl C.R."/>
            <person name="Pal P."/>
            <person name="Suttle J.C."/>
            <person name="Spanner R.E."/>
            <person name="Neubauer J.D."/>
            <person name="Jurick W.M.II."/>
            <person name="Stott K.A."/>
            <person name="Secor G.A."/>
            <person name="Thomma B.P.H.J."/>
            <person name="Van de Peer Y."/>
            <person name="Townsend C.A."/>
            <person name="Bolton M.D."/>
        </authorList>
    </citation>
    <scope>NUCLEOTIDE SEQUENCE [LARGE SCALE GENOMIC DNA]</scope>
    <source>
        <strain evidence="10">CBS538.71</strain>
    </source>
</reference>
<evidence type="ECO:0000256" key="5">
    <source>
        <dbReference type="ARBA" id="ARBA00038359"/>
    </source>
</evidence>
<dbReference type="InterPro" id="IPR049326">
    <property type="entry name" value="Rhodopsin_dom_fungi"/>
</dbReference>
<comment type="similarity">
    <text evidence="5">Belongs to the SAT4 family.</text>
</comment>
<accession>A0A2S6BTL7</accession>
<feature type="domain" description="Rhodopsin" evidence="8">
    <location>
        <begin position="153"/>
        <end position="314"/>
    </location>
</feature>
<evidence type="ECO:0000256" key="3">
    <source>
        <dbReference type="ARBA" id="ARBA00022989"/>
    </source>
</evidence>
<evidence type="ECO:0000256" key="6">
    <source>
        <dbReference type="SAM" id="MobiDB-lite"/>
    </source>
</evidence>
<organism evidence="9 10">
    <name type="scientific">Cercospora berteroae</name>
    <dbReference type="NCBI Taxonomy" id="357750"/>
    <lineage>
        <taxon>Eukaryota</taxon>
        <taxon>Fungi</taxon>
        <taxon>Dikarya</taxon>
        <taxon>Ascomycota</taxon>
        <taxon>Pezizomycotina</taxon>
        <taxon>Dothideomycetes</taxon>
        <taxon>Dothideomycetidae</taxon>
        <taxon>Mycosphaerellales</taxon>
        <taxon>Mycosphaerellaceae</taxon>
        <taxon>Cercospora</taxon>
    </lineage>
</organism>
<dbReference type="AlphaFoldDB" id="A0A2S6BTL7"/>
<comment type="caution">
    <text evidence="9">The sequence shown here is derived from an EMBL/GenBank/DDBJ whole genome shotgun (WGS) entry which is preliminary data.</text>
</comment>
<feature type="transmembrane region" description="Helical" evidence="7">
    <location>
        <begin position="179"/>
        <end position="202"/>
    </location>
</feature>
<keyword evidence="2 7" id="KW-0812">Transmembrane</keyword>
<dbReference type="PANTHER" id="PTHR33048">
    <property type="entry name" value="PTH11-LIKE INTEGRAL MEMBRANE PROTEIN (AFU_ORTHOLOGUE AFUA_5G11245)"/>
    <property type="match status" value="1"/>
</dbReference>
<dbReference type="InterPro" id="IPR052337">
    <property type="entry name" value="SAT4-like"/>
</dbReference>
<sequence length="521" mass="57863">MGSTQVYHDQPYLIEVWVLFGVGVLVFLARFIVRIRTVGIRQFAGDDYMAILVLACHTADAATVSVVVKIGYREGTNVDYTAEQVERLSPSQVKSVEYGSKMQLLAWFTYTALSKYSLEASVRKRHCTSLRIIGPFCGLLHGHSLTSYLFLLVWGLKACMLFFFHRITFGLPQERYVKALGVACGLTYLAMFLTIMLSCRPLRLNWQVKPKPPDHCEVRTQNFYVCTVLNVLTDAALLAVPIPLLWTLKIPLRKKITIGILLSSGIFVITAALTRIVMTLKANPSATVINRWGVRETIAGIIAVNAPILQPLCKKSFYSKGFRISNGSSNPNQPRNDEGGSGSRDKSSGIKSNADSTLSKSAHKPAATELSPAPGPKVGKRSTIALPPATFSRPPVVMTPIAAELREIERIDTRLDETPRREIITGQDHSFENGDYFGVIDIEHGARPSPPDPVEIIEGERYRVASIFPPAIELEPAPPPISRRWSESVRASRLSTQWRHLTRSVSLPWSEQQSREHSGQQ</sequence>
<proteinExistence type="inferred from homology"/>
<feature type="compositionally biased region" description="Polar residues" evidence="6">
    <location>
        <begin position="349"/>
        <end position="360"/>
    </location>
</feature>
<feature type="compositionally biased region" description="Basic and acidic residues" evidence="6">
    <location>
        <begin position="335"/>
        <end position="348"/>
    </location>
</feature>
<name>A0A2S6BTL7_9PEZI</name>
<dbReference type="OrthoDB" id="4329349at2759"/>
<feature type="transmembrane region" description="Helical" evidence="7">
    <location>
        <begin position="223"/>
        <end position="244"/>
    </location>
</feature>
<feature type="transmembrane region" description="Helical" evidence="7">
    <location>
        <begin position="12"/>
        <end position="33"/>
    </location>
</feature>
<feature type="transmembrane region" description="Helical" evidence="7">
    <location>
        <begin position="256"/>
        <end position="277"/>
    </location>
</feature>
<keyword evidence="3 7" id="KW-1133">Transmembrane helix</keyword>
<feature type="region of interest" description="Disordered" evidence="6">
    <location>
        <begin position="324"/>
        <end position="391"/>
    </location>
</feature>
<dbReference type="Pfam" id="PF20684">
    <property type="entry name" value="Fung_rhodopsin"/>
    <property type="match status" value="1"/>
</dbReference>
<comment type="subcellular location">
    <subcellularLocation>
        <location evidence="1">Membrane</location>
        <topology evidence="1">Multi-pass membrane protein</topology>
    </subcellularLocation>
</comment>
<evidence type="ECO:0000256" key="2">
    <source>
        <dbReference type="ARBA" id="ARBA00022692"/>
    </source>
</evidence>
<dbReference type="GO" id="GO:0016020">
    <property type="term" value="C:membrane"/>
    <property type="evidence" value="ECO:0007669"/>
    <property type="project" value="UniProtKB-SubCell"/>
</dbReference>
<evidence type="ECO:0000256" key="7">
    <source>
        <dbReference type="SAM" id="Phobius"/>
    </source>
</evidence>
<evidence type="ECO:0000256" key="4">
    <source>
        <dbReference type="ARBA" id="ARBA00023136"/>
    </source>
</evidence>
<evidence type="ECO:0000313" key="10">
    <source>
        <dbReference type="Proteomes" id="UP000237631"/>
    </source>
</evidence>
<keyword evidence="4 7" id="KW-0472">Membrane</keyword>
<feature type="compositionally biased region" description="Polar residues" evidence="6">
    <location>
        <begin position="325"/>
        <end position="334"/>
    </location>
</feature>
<evidence type="ECO:0000256" key="1">
    <source>
        <dbReference type="ARBA" id="ARBA00004141"/>
    </source>
</evidence>
<dbReference type="PANTHER" id="PTHR33048:SF2">
    <property type="entry name" value="SRPK"/>
    <property type="match status" value="1"/>
</dbReference>
<evidence type="ECO:0000259" key="8">
    <source>
        <dbReference type="Pfam" id="PF20684"/>
    </source>
</evidence>
<dbReference type="Proteomes" id="UP000237631">
    <property type="component" value="Unassembled WGS sequence"/>
</dbReference>